<protein>
    <submittedName>
        <fullName evidence="3">Uncharacterized protein</fullName>
    </submittedName>
</protein>
<name>A0A316W8S8_9BASI</name>
<dbReference type="AlphaFoldDB" id="A0A316W8S8"/>
<feature type="region of interest" description="Disordered" evidence="2">
    <location>
        <begin position="22"/>
        <end position="73"/>
    </location>
</feature>
<dbReference type="Proteomes" id="UP000245783">
    <property type="component" value="Unassembled WGS sequence"/>
</dbReference>
<evidence type="ECO:0000256" key="2">
    <source>
        <dbReference type="SAM" id="MobiDB-lite"/>
    </source>
</evidence>
<organism evidence="3 4">
    <name type="scientific">Ceraceosorus guamensis</name>
    <dbReference type="NCBI Taxonomy" id="1522189"/>
    <lineage>
        <taxon>Eukaryota</taxon>
        <taxon>Fungi</taxon>
        <taxon>Dikarya</taxon>
        <taxon>Basidiomycota</taxon>
        <taxon>Ustilaginomycotina</taxon>
        <taxon>Exobasidiomycetes</taxon>
        <taxon>Ceraceosorales</taxon>
        <taxon>Ceraceosoraceae</taxon>
        <taxon>Ceraceosorus</taxon>
    </lineage>
</organism>
<feature type="compositionally biased region" description="Low complexity" evidence="2">
    <location>
        <begin position="48"/>
        <end position="58"/>
    </location>
</feature>
<dbReference type="OrthoDB" id="10516922at2759"/>
<proteinExistence type="predicted"/>
<feature type="compositionally biased region" description="Basic and acidic residues" evidence="2">
    <location>
        <begin position="22"/>
        <end position="40"/>
    </location>
</feature>
<evidence type="ECO:0000313" key="3">
    <source>
        <dbReference type="EMBL" id="PWN44443.1"/>
    </source>
</evidence>
<gene>
    <name evidence="3" type="ORF">IE81DRAFT_345672</name>
</gene>
<dbReference type="InParanoid" id="A0A316W8S8"/>
<reference evidence="3 4" key="1">
    <citation type="journal article" date="2018" name="Mol. Biol. Evol.">
        <title>Broad Genomic Sampling Reveals a Smut Pathogenic Ancestry of the Fungal Clade Ustilaginomycotina.</title>
        <authorList>
            <person name="Kijpornyongpan T."/>
            <person name="Mondo S.J."/>
            <person name="Barry K."/>
            <person name="Sandor L."/>
            <person name="Lee J."/>
            <person name="Lipzen A."/>
            <person name="Pangilinan J."/>
            <person name="LaButti K."/>
            <person name="Hainaut M."/>
            <person name="Henrissat B."/>
            <person name="Grigoriev I.V."/>
            <person name="Spatafora J.W."/>
            <person name="Aime M.C."/>
        </authorList>
    </citation>
    <scope>NUCLEOTIDE SEQUENCE [LARGE SCALE GENOMIC DNA]</scope>
    <source>
        <strain evidence="3 4">MCA 4658</strain>
    </source>
</reference>
<dbReference type="EMBL" id="KZ819361">
    <property type="protein sequence ID" value="PWN44443.1"/>
    <property type="molecule type" value="Genomic_DNA"/>
</dbReference>
<accession>A0A316W8S8</accession>
<dbReference type="GO" id="GO:0031145">
    <property type="term" value="P:anaphase-promoting complex-dependent catabolic process"/>
    <property type="evidence" value="ECO:0007669"/>
    <property type="project" value="InterPro"/>
</dbReference>
<sequence>MIRRPPTSLSFTSEDVEMLRLQRSKEVGMDLTHQSRTEKSEDLEESSDSSAPPDASEAGMGSTRADDRRTPYFEARLSRLRKRQTLFVAEQPAHEEFRHPRNSPCDGLPPATAVAERVLHGFLSFGQSVARPRPRLLPPHGAINLAALIDLCEGRPKRKSERRRKSRITASA</sequence>
<evidence type="ECO:0000256" key="1">
    <source>
        <dbReference type="ARBA" id="ARBA00022786"/>
    </source>
</evidence>
<dbReference type="RefSeq" id="XP_025371603.1">
    <property type="nucleotide sequence ID" value="XM_025515945.1"/>
</dbReference>
<keyword evidence="1" id="KW-0833">Ubl conjugation pathway</keyword>
<dbReference type="GO" id="GO:0005680">
    <property type="term" value="C:anaphase-promoting complex"/>
    <property type="evidence" value="ECO:0007669"/>
    <property type="project" value="InterPro"/>
</dbReference>
<keyword evidence="4" id="KW-1185">Reference proteome</keyword>
<dbReference type="InterPro" id="IPR018860">
    <property type="entry name" value="APC_suCDC26"/>
</dbReference>
<evidence type="ECO:0000313" key="4">
    <source>
        <dbReference type="Proteomes" id="UP000245783"/>
    </source>
</evidence>
<dbReference type="GeneID" id="37037815"/>
<dbReference type="Pfam" id="PF10471">
    <property type="entry name" value="ANAPC_CDC26"/>
    <property type="match status" value="1"/>
</dbReference>